<dbReference type="Pfam" id="PF04883">
    <property type="entry name" value="HK97-gp10_like"/>
    <property type="match status" value="1"/>
</dbReference>
<protein>
    <submittedName>
        <fullName evidence="1">HK97 gp10 family phage protein</fullName>
    </submittedName>
</protein>
<organism evidence="1 2">
    <name type="scientific">Desertihabitans brevis</name>
    <dbReference type="NCBI Taxonomy" id="2268447"/>
    <lineage>
        <taxon>Bacteria</taxon>
        <taxon>Bacillati</taxon>
        <taxon>Actinomycetota</taxon>
        <taxon>Actinomycetes</taxon>
        <taxon>Propionibacteriales</taxon>
        <taxon>Propionibacteriaceae</taxon>
        <taxon>Desertihabitans</taxon>
    </lineage>
</organism>
<gene>
    <name evidence="1" type="ORF">DT076_16610</name>
</gene>
<comment type="caution">
    <text evidence="1">The sequence shown here is derived from an EMBL/GenBank/DDBJ whole genome shotgun (WGS) entry which is preliminary data.</text>
</comment>
<dbReference type="NCBIfam" id="TIGR01725">
    <property type="entry name" value="phge_HK97_gp10"/>
    <property type="match status" value="1"/>
</dbReference>
<name>A0A367YR52_9ACTN</name>
<dbReference type="EMBL" id="QOUI01000012">
    <property type="protein sequence ID" value="RCK68270.1"/>
    <property type="molecule type" value="Genomic_DNA"/>
</dbReference>
<dbReference type="RefSeq" id="WP_114127831.1">
    <property type="nucleotide sequence ID" value="NZ_QOUI01000012.1"/>
</dbReference>
<proteinExistence type="predicted"/>
<dbReference type="InterPro" id="IPR010064">
    <property type="entry name" value="HK97-gp10_tail"/>
</dbReference>
<keyword evidence="2" id="KW-1185">Reference proteome</keyword>
<evidence type="ECO:0000313" key="2">
    <source>
        <dbReference type="Proteomes" id="UP000252770"/>
    </source>
</evidence>
<sequence length="115" mass="12594">MPADVSDLRRLARDLRRGAAGMELLVQKVVAKTALDIEADAKRLAPVDTGALRNSIGHDLTEDKLGAEVGPTVDYAEYVEFGTSRQAPQPYLHPAADRRLPAFEKALENILDRLT</sequence>
<accession>A0A367YR52</accession>
<reference evidence="1 2" key="1">
    <citation type="submission" date="2018-07" db="EMBL/GenBank/DDBJ databases">
        <title>Desertimonas flava gen. nov. sp. nov.</title>
        <authorList>
            <person name="Liu S."/>
        </authorList>
    </citation>
    <scope>NUCLEOTIDE SEQUENCE [LARGE SCALE GENOMIC DNA]</scope>
    <source>
        <strain evidence="1 2">16Sb5-5</strain>
    </source>
</reference>
<dbReference type="Proteomes" id="UP000252770">
    <property type="component" value="Unassembled WGS sequence"/>
</dbReference>
<evidence type="ECO:0000313" key="1">
    <source>
        <dbReference type="EMBL" id="RCK68270.1"/>
    </source>
</evidence>
<dbReference type="AlphaFoldDB" id="A0A367YR52"/>